<protein>
    <submittedName>
        <fullName evidence="1">Uncharacterized protein</fullName>
    </submittedName>
</protein>
<dbReference type="STRING" id="543728.Vapar_4570"/>
<dbReference type="AlphaFoldDB" id="C5CL25"/>
<dbReference type="EMBL" id="CP001635">
    <property type="protein sequence ID" value="ACS21176.1"/>
    <property type="molecule type" value="Genomic_DNA"/>
</dbReference>
<accession>C5CL25</accession>
<organism evidence="1">
    <name type="scientific">Variovorax paradoxus (strain S110)</name>
    <dbReference type="NCBI Taxonomy" id="543728"/>
    <lineage>
        <taxon>Bacteria</taxon>
        <taxon>Pseudomonadati</taxon>
        <taxon>Pseudomonadota</taxon>
        <taxon>Betaproteobacteria</taxon>
        <taxon>Burkholderiales</taxon>
        <taxon>Comamonadaceae</taxon>
        <taxon>Variovorax</taxon>
    </lineage>
</organism>
<dbReference type="HOGENOM" id="CLU_1767272_0_0_4"/>
<evidence type="ECO:0000313" key="1">
    <source>
        <dbReference type="EMBL" id="ACS21176.1"/>
    </source>
</evidence>
<sequence>MTKKSEVIDVIARTANQGAKAIAKHVPSASIVDGLAHVHQAHVAYQSLKEQERTKRVAILADRDVTIEQIRAQRDVIKQALAEAFELRKTGLQAQIQAMDKAIDSGNLEALHVVMDSMVRTIQSSPFKDIADMREQLSSKDFTLKLG</sequence>
<gene>
    <name evidence="1" type="ordered locus">Vapar_4570</name>
</gene>
<reference evidence="1" key="1">
    <citation type="submission" date="2009-06" db="EMBL/GenBank/DDBJ databases">
        <title>Complete sequence of chromosome 1 of Variovorax paradoxus S110.</title>
        <authorList>
            <consortium name="US DOE Joint Genome Institute"/>
            <person name="Lucas S."/>
            <person name="Copeland A."/>
            <person name="Lapidus A."/>
            <person name="Glavina del Rio T."/>
            <person name="Tice H."/>
            <person name="Bruce D."/>
            <person name="Goodwin L."/>
            <person name="Pitluck S."/>
            <person name="Chertkov O."/>
            <person name="Brettin T."/>
            <person name="Detter J.C."/>
            <person name="Han C."/>
            <person name="Larimer F."/>
            <person name="Land M."/>
            <person name="Hauser L."/>
            <person name="Kyrpides N."/>
            <person name="Ovchinnikova G."/>
            <person name="Orwin P."/>
            <person name="Leadbetter J.R."/>
            <person name="Spain J.C."/>
            <person name="Han J.I."/>
        </authorList>
    </citation>
    <scope>NUCLEOTIDE SEQUENCE</scope>
    <source>
        <strain evidence="1">S110</strain>
    </source>
</reference>
<proteinExistence type="predicted"/>
<dbReference type="KEGG" id="vap:Vapar_4570"/>
<name>C5CL25_VARPS</name>
<dbReference type="OrthoDB" id="9153690at2"/>